<dbReference type="PANTHER" id="PTHR16675">
    <property type="entry name" value="MHC CLASS I-RELATED"/>
    <property type="match status" value="1"/>
</dbReference>
<evidence type="ECO:0000313" key="9">
    <source>
        <dbReference type="Proteomes" id="UP000694380"/>
    </source>
</evidence>
<evidence type="ECO:0000256" key="4">
    <source>
        <dbReference type="ARBA" id="ARBA00023157"/>
    </source>
</evidence>
<dbReference type="GO" id="GO:0009897">
    <property type="term" value="C:external side of plasma membrane"/>
    <property type="evidence" value="ECO:0007669"/>
    <property type="project" value="TreeGrafter"/>
</dbReference>
<dbReference type="InterPro" id="IPR011162">
    <property type="entry name" value="MHC_I/II-like_Ag-recog"/>
</dbReference>
<dbReference type="InterPro" id="IPR037055">
    <property type="entry name" value="MHC_I-like_Ag-recog_sf"/>
</dbReference>
<dbReference type="InterPro" id="IPR011161">
    <property type="entry name" value="MHC_I-like_Ag-recog"/>
</dbReference>
<dbReference type="InterPro" id="IPR007110">
    <property type="entry name" value="Ig-like_dom"/>
</dbReference>
<evidence type="ECO:0000256" key="5">
    <source>
        <dbReference type="ARBA" id="ARBA00023180"/>
    </source>
</evidence>
<dbReference type="Gene3D" id="3.30.500.10">
    <property type="entry name" value="MHC class I-like antigen recognition-like"/>
    <property type="match status" value="1"/>
</dbReference>
<dbReference type="Proteomes" id="UP000694380">
    <property type="component" value="Unplaced"/>
</dbReference>
<keyword evidence="2" id="KW-0732">Signal</keyword>
<dbReference type="InterPro" id="IPR013783">
    <property type="entry name" value="Ig-like_fold"/>
</dbReference>
<dbReference type="InterPro" id="IPR003597">
    <property type="entry name" value="Ig_C1-set"/>
</dbReference>
<reference evidence="8" key="1">
    <citation type="submission" date="2025-08" db="UniProtKB">
        <authorList>
            <consortium name="Ensembl"/>
        </authorList>
    </citation>
    <scope>IDENTIFICATION</scope>
</reference>
<dbReference type="Pfam" id="PF07654">
    <property type="entry name" value="C1-set"/>
    <property type="match status" value="1"/>
</dbReference>
<keyword evidence="9" id="KW-1185">Reference proteome</keyword>
<evidence type="ECO:0000313" key="8">
    <source>
        <dbReference type="Ensembl" id="ENSCPBP00000004656.1"/>
    </source>
</evidence>
<dbReference type="Ensembl" id="ENSCPBT00000005668.1">
    <property type="protein sequence ID" value="ENSCPBP00000004656.1"/>
    <property type="gene ID" value="ENSCPBG00000003719.1"/>
</dbReference>
<evidence type="ECO:0000256" key="1">
    <source>
        <dbReference type="ARBA" id="ARBA00004370"/>
    </source>
</evidence>
<keyword evidence="3" id="KW-0472">Membrane</keyword>
<evidence type="ECO:0000259" key="7">
    <source>
        <dbReference type="PROSITE" id="PS50835"/>
    </source>
</evidence>
<dbReference type="PANTHER" id="PTHR16675:SF67">
    <property type="entry name" value="IG-LIKE DOMAIN-CONTAINING PROTEIN"/>
    <property type="match status" value="1"/>
</dbReference>
<feature type="region of interest" description="Disordered" evidence="6">
    <location>
        <begin position="318"/>
        <end position="342"/>
    </location>
</feature>
<protein>
    <recommendedName>
        <fullName evidence="7">Ig-like domain-containing protein</fullName>
    </recommendedName>
</protein>
<dbReference type="InterPro" id="IPR003006">
    <property type="entry name" value="Ig/MHC_CS"/>
</dbReference>
<accession>A0A8C3FFA5</accession>
<dbReference type="GeneTree" id="ENSGT01120000271825"/>
<dbReference type="PROSITE" id="PS00290">
    <property type="entry name" value="IG_MHC"/>
    <property type="match status" value="1"/>
</dbReference>
<name>A0A8C3FFA5_CHRPI</name>
<dbReference type="GO" id="GO:0005615">
    <property type="term" value="C:extracellular space"/>
    <property type="evidence" value="ECO:0007669"/>
    <property type="project" value="TreeGrafter"/>
</dbReference>
<organism evidence="8 9">
    <name type="scientific">Chrysemys picta bellii</name>
    <name type="common">Western painted turtle</name>
    <name type="synonym">Emys bellii</name>
    <dbReference type="NCBI Taxonomy" id="8478"/>
    <lineage>
        <taxon>Eukaryota</taxon>
        <taxon>Metazoa</taxon>
        <taxon>Chordata</taxon>
        <taxon>Craniata</taxon>
        <taxon>Vertebrata</taxon>
        <taxon>Euteleostomi</taxon>
        <taxon>Archelosauria</taxon>
        <taxon>Testudinata</taxon>
        <taxon>Testudines</taxon>
        <taxon>Cryptodira</taxon>
        <taxon>Durocryptodira</taxon>
        <taxon>Testudinoidea</taxon>
        <taxon>Emydidae</taxon>
        <taxon>Chrysemys</taxon>
    </lineage>
</organism>
<feature type="domain" description="Ig-like" evidence="7">
    <location>
        <begin position="185"/>
        <end position="266"/>
    </location>
</feature>
<evidence type="ECO:0000256" key="2">
    <source>
        <dbReference type="ARBA" id="ARBA00022729"/>
    </source>
</evidence>
<keyword evidence="5" id="KW-0325">Glycoprotein</keyword>
<feature type="compositionally biased region" description="Basic and acidic residues" evidence="6">
    <location>
        <begin position="323"/>
        <end position="335"/>
    </location>
</feature>
<dbReference type="PROSITE" id="PS50835">
    <property type="entry name" value="IG_LIKE"/>
    <property type="match status" value="1"/>
</dbReference>
<proteinExistence type="predicted"/>
<comment type="subcellular location">
    <subcellularLocation>
        <location evidence="1">Membrane</location>
    </subcellularLocation>
</comment>
<dbReference type="GO" id="GO:0006955">
    <property type="term" value="P:immune response"/>
    <property type="evidence" value="ECO:0007669"/>
    <property type="project" value="TreeGrafter"/>
</dbReference>
<keyword evidence="4" id="KW-1015">Disulfide bond</keyword>
<dbReference type="SUPFAM" id="SSF48726">
    <property type="entry name" value="Immunoglobulin"/>
    <property type="match status" value="1"/>
</dbReference>
<dbReference type="FunFam" id="2.60.40.10:FF:000204">
    <property type="entry name" value="Major histocompatibility complex, class I-related protein"/>
    <property type="match status" value="1"/>
</dbReference>
<reference evidence="8" key="2">
    <citation type="submission" date="2025-09" db="UniProtKB">
        <authorList>
            <consortium name="Ensembl"/>
        </authorList>
    </citation>
    <scope>IDENTIFICATION</scope>
</reference>
<dbReference type="InterPro" id="IPR050208">
    <property type="entry name" value="MHC_class-I_related"/>
</dbReference>
<dbReference type="InterPro" id="IPR036179">
    <property type="entry name" value="Ig-like_dom_sf"/>
</dbReference>
<dbReference type="AlphaFoldDB" id="A0A8C3FFA5"/>
<evidence type="ECO:0000256" key="6">
    <source>
        <dbReference type="SAM" id="MobiDB-lite"/>
    </source>
</evidence>
<evidence type="ECO:0000256" key="3">
    <source>
        <dbReference type="ARBA" id="ARBA00023136"/>
    </source>
</evidence>
<dbReference type="SUPFAM" id="SSF54452">
    <property type="entry name" value="MHC antigen-recognition domain"/>
    <property type="match status" value="1"/>
</dbReference>
<dbReference type="SMART" id="SM00407">
    <property type="entry name" value="IGc1"/>
    <property type="match status" value="1"/>
</dbReference>
<sequence>MFPWAGSHPPMQTILVTLPCQHSHTPTLVSPSMGCSPLERLQELSNCLAGLQPLRPCRGSALTPPASQRPLGLFASSTHFPALSAGLSSLSPAGIHTAQAHVGCALSNQAPVDPRFQFAFDGRDFISFDNQTGTWVAAVQPAFLQKQRWETVKTWTQYVQRYLQYECLKTLRHGPAGISEQRLPPEVSVSRRDASDSSVTLSCRARGFYPRPIHVSWVRDGEDILVETDSSGILPNTDGTYYTQSSLEISPQQDRHRYACRVKHSSLGEPVLVWVPQADSVTREGAGCFVAGSAQQSIHPLCPIPTYLPAQCRGLAVAPPPRGQREATPPHDVRGLRPQPGN</sequence>
<dbReference type="Pfam" id="PF00129">
    <property type="entry name" value="MHC_I"/>
    <property type="match status" value="1"/>
</dbReference>
<dbReference type="Gene3D" id="2.60.40.10">
    <property type="entry name" value="Immunoglobulins"/>
    <property type="match status" value="1"/>
</dbReference>